<protein>
    <recommendedName>
        <fullName evidence="1">Phosphatidylglycerophosphatase A</fullName>
        <ecNumber evidence="1">3.1.3.27</ecNumber>
    </recommendedName>
    <alternativeName>
        <fullName evidence="1">Phosphatidylglycerolphosphate phosphatase A</fullName>
    </alternativeName>
</protein>
<dbReference type="GeneID" id="302268836"/>
<dbReference type="PANTHER" id="PTHR36305">
    <property type="entry name" value="PHOSPHATIDYLGLYCEROPHOSPHATASE A"/>
    <property type="match status" value="1"/>
</dbReference>
<name>A0A1B8Q5X9_MORLA</name>
<accession>A0A1B8Q5X9</accession>
<dbReference type="GO" id="GO:0046872">
    <property type="term" value="F:metal ion binding"/>
    <property type="evidence" value="ECO:0007669"/>
    <property type="project" value="UniProtKB-KW"/>
</dbReference>
<comment type="function">
    <text evidence="1">Lipid phosphatase which dephosphorylates phosphatidylglycerophosphate (PGP) to phosphatidylglycerol (PG).</text>
</comment>
<gene>
    <name evidence="6" type="primary">pgpA</name>
    <name evidence="4" type="ORF">A9309_03695</name>
    <name evidence="5" type="ORF">B5J94_13650</name>
    <name evidence="6" type="ORF">NCTC7911_00151</name>
</gene>
<evidence type="ECO:0000313" key="4">
    <source>
        <dbReference type="EMBL" id="OBX65160.1"/>
    </source>
</evidence>
<sequence length="201" mass="22372">MSQATNHKPDIRKSNPCPPCPTTATTFEKCVYWLGIGLGSGLPKKAAGTWGTVGGVIIALPMLLLGVWGFLIITIIGCLIGSYICGKTSDLMNTHDDPHIVFDEWVGMWIALLPISYDKFYDFGAIIEHYYGFKMYDITSDYFIDVWGYLIIPFILFRFFDIIKPFPIKWVDKNVSGGFGILIDDILAGVMSAVVFVVVIL</sequence>
<reference evidence="6 9" key="4">
    <citation type="submission" date="2018-06" db="EMBL/GenBank/DDBJ databases">
        <authorList>
            <consortium name="Pathogen Informatics"/>
            <person name="Doyle S."/>
        </authorList>
    </citation>
    <scope>NUCLEOTIDE SEQUENCE [LARGE SCALE GENOMIC DNA]</scope>
    <source>
        <strain evidence="6 9">NCTC7911</strain>
    </source>
</reference>
<evidence type="ECO:0000313" key="9">
    <source>
        <dbReference type="Proteomes" id="UP000254107"/>
    </source>
</evidence>
<dbReference type="GO" id="GO:0008962">
    <property type="term" value="F:phosphatidylglycerophosphatase activity"/>
    <property type="evidence" value="ECO:0007669"/>
    <property type="project" value="UniProtKB-EC"/>
</dbReference>
<comment type="pathway">
    <text evidence="1">Phospholipid metabolism; phosphatidylglycerol biosynthesis; phosphatidylglycerol from CDP-diacylglycerol: step 2/2.</text>
</comment>
<reference evidence="5" key="3">
    <citation type="submission" date="2017-03" db="EMBL/GenBank/DDBJ databases">
        <authorList>
            <person name="Afonso C.L."/>
            <person name="Miller P.J."/>
            <person name="Scott M.A."/>
            <person name="Spackman E."/>
            <person name="Goraichik I."/>
            <person name="Dimitrov K.M."/>
            <person name="Suarez D.L."/>
            <person name="Swayne D.E."/>
        </authorList>
    </citation>
    <scope>NUCLEOTIDE SEQUENCE</scope>
    <source>
        <strain evidence="5">CCUG 4441</strain>
    </source>
</reference>
<evidence type="ECO:0000256" key="1">
    <source>
        <dbReference type="PIRNR" id="PIRNR006162"/>
    </source>
</evidence>
<keyword evidence="1 6" id="KW-0378">Hydrolase</keyword>
<dbReference type="InterPro" id="IPR007686">
    <property type="entry name" value="YutG/PgpA"/>
</dbReference>
<keyword evidence="1" id="KW-1003">Cell membrane</keyword>
<dbReference type="OrthoDB" id="9804091at2"/>
<evidence type="ECO:0000313" key="7">
    <source>
        <dbReference type="Proteomes" id="UP000092607"/>
    </source>
</evidence>
<keyword evidence="1" id="KW-0442">Lipid degradation</keyword>
<keyword evidence="1 2" id="KW-0472">Membrane</keyword>
<dbReference type="PIRSF" id="PIRSF006162">
    <property type="entry name" value="PgpA"/>
    <property type="match status" value="1"/>
</dbReference>
<evidence type="ECO:0000313" key="6">
    <source>
        <dbReference type="EMBL" id="STY98788.1"/>
    </source>
</evidence>
<keyword evidence="1" id="KW-0443">Lipid metabolism</keyword>
<dbReference type="RefSeq" id="WP_062500471.1">
    <property type="nucleotide sequence ID" value="NZ_JARDJM010000025.1"/>
</dbReference>
<keyword evidence="1" id="KW-0997">Cell inner membrane</keyword>
<comment type="subcellular location">
    <subcellularLocation>
        <location evidence="1">Cell inner membrane</location>
        <topology evidence="1">Multi-pass membrane protein</topology>
    </subcellularLocation>
</comment>
<feature type="transmembrane region" description="Helical" evidence="2">
    <location>
        <begin position="58"/>
        <end position="85"/>
    </location>
</feature>
<dbReference type="Proteomes" id="UP000191025">
    <property type="component" value="Unassembled WGS sequence"/>
</dbReference>
<comment type="cofactor">
    <cofactor evidence="1">
        <name>Mg(2+)</name>
        <dbReference type="ChEBI" id="CHEBI:18420"/>
    </cofactor>
</comment>
<keyword evidence="2" id="KW-1133">Transmembrane helix</keyword>
<reference evidence="4 7" key="1">
    <citation type="submission" date="2016-06" db="EMBL/GenBank/DDBJ databases">
        <title>Draft genome of Moraxella lacunata CCUG 57757A.</title>
        <authorList>
            <person name="Salva-Serra F."/>
            <person name="Engstrom-Jakobsson H."/>
            <person name="Thorell K."/>
            <person name="Gonzales-Siles L."/>
            <person name="Karlsson R."/>
            <person name="Boulund F."/>
            <person name="Engstrand L."/>
            <person name="Kristiansson E."/>
            <person name="Moore E."/>
        </authorList>
    </citation>
    <scope>NUCLEOTIDE SEQUENCE [LARGE SCALE GENOMIC DNA]</scope>
    <source>
        <strain evidence="4 7">CCUG 57757A</strain>
    </source>
</reference>
<dbReference type="EMBL" id="MXAN01000133">
    <property type="protein sequence ID" value="OPH33125.1"/>
    <property type="molecule type" value="Genomic_DNA"/>
</dbReference>
<evidence type="ECO:0000313" key="8">
    <source>
        <dbReference type="Proteomes" id="UP000191025"/>
    </source>
</evidence>
<dbReference type="GO" id="GO:0009395">
    <property type="term" value="P:phospholipid catabolic process"/>
    <property type="evidence" value="ECO:0007669"/>
    <property type="project" value="UniProtKB-KW"/>
</dbReference>
<keyword evidence="1" id="KW-0595">Phospholipid degradation</keyword>
<dbReference type="CDD" id="cd06971">
    <property type="entry name" value="PgpA"/>
    <property type="match status" value="1"/>
</dbReference>
<dbReference type="AlphaFoldDB" id="A0A1B8Q5X9"/>
<evidence type="ECO:0000259" key="3">
    <source>
        <dbReference type="Pfam" id="PF04608"/>
    </source>
</evidence>
<keyword evidence="1 2" id="KW-0812">Transmembrane</keyword>
<dbReference type="InterPro" id="IPR026037">
    <property type="entry name" value="PgpA"/>
</dbReference>
<dbReference type="EC" id="3.1.3.27" evidence="1"/>
<feature type="domain" description="YutG/PgpA" evidence="3">
    <location>
        <begin position="35"/>
        <end position="199"/>
    </location>
</feature>
<dbReference type="GO" id="GO:0006655">
    <property type="term" value="P:phosphatidylglycerol biosynthetic process"/>
    <property type="evidence" value="ECO:0007669"/>
    <property type="project" value="UniProtKB-UniPathway"/>
</dbReference>
<dbReference type="Proteomes" id="UP000254107">
    <property type="component" value="Unassembled WGS sequence"/>
</dbReference>
<dbReference type="Proteomes" id="UP000092607">
    <property type="component" value="Unassembled WGS sequence"/>
</dbReference>
<keyword evidence="1" id="KW-0460">Magnesium</keyword>
<feature type="transmembrane region" description="Helical" evidence="2">
    <location>
        <begin position="142"/>
        <end position="160"/>
    </location>
</feature>
<dbReference type="EMBL" id="LZMS01000037">
    <property type="protein sequence ID" value="OBX65160.1"/>
    <property type="molecule type" value="Genomic_DNA"/>
</dbReference>
<evidence type="ECO:0000313" key="5">
    <source>
        <dbReference type="EMBL" id="OPH33125.1"/>
    </source>
</evidence>
<comment type="catalytic activity">
    <reaction evidence="1">
        <text>a 1,2-diacyl-sn-glycero-3-phospho-(1'-sn-glycero-3'-phosphate) + H2O = a 1,2-diacyl-sn-glycero-3-phospho-(1'-sn-glycerol) + phosphate</text>
        <dbReference type="Rhea" id="RHEA:33751"/>
        <dbReference type="ChEBI" id="CHEBI:15377"/>
        <dbReference type="ChEBI" id="CHEBI:43474"/>
        <dbReference type="ChEBI" id="CHEBI:60110"/>
        <dbReference type="ChEBI" id="CHEBI:64716"/>
        <dbReference type="EC" id="3.1.3.27"/>
    </reaction>
</comment>
<dbReference type="InterPro" id="IPR036681">
    <property type="entry name" value="PgpA-like_sf"/>
</dbReference>
<dbReference type="GO" id="GO:0005886">
    <property type="term" value="C:plasma membrane"/>
    <property type="evidence" value="ECO:0007669"/>
    <property type="project" value="UniProtKB-SubCell"/>
</dbReference>
<dbReference type="Pfam" id="PF04608">
    <property type="entry name" value="PgpA"/>
    <property type="match status" value="1"/>
</dbReference>
<keyword evidence="9" id="KW-1185">Reference proteome</keyword>
<dbReference type="EMBL" id="UGQC01000001">
    <property type="protein sequence ID" value="STY98788.1"/>
    <property type="molecule type" value="Genomic_DNA"/>
</dbReference>
<keyword evidence="1" id="KW-1208">Phospholipid metabolism</keyword>
<proteinExistence type="predicted"/>
<organism evidence="4 7">
    <name type="scientific">Moraxella lacunata</name>
    <dbReference type="NCBI Taxonomy" id="477"/>
    <lineage>
        <taxon>Bacteria</taxon>
        <taxon>Pseudomonadati</taxon>
        <taxon>Pseudomonadota</taxon>
        <taxon>Gammaproteobacteria</taxon>
        <taxon>Moraxellales</taxon>
        <taxon>Moraxellaceae</taxon>
        <taxon>Moraxella</taxon>
    </lineage>
</organism>
<evidence type="ECO:0000256" key="2">
    <source>
        <dbReference type="SAM" id="Phobius"/>
    </source>
</evidence>
<dbReference type="PANTHER" id="PTHR36305:SF1">
    <property type="entry name" value="PHOSPHATIDYLGLYCEROPHOSPHATASE A"/>
    <property type="match status" value="1"/>
</dbReference>
<feature type="transmembrane region" description="Helical" evidence="2">
    <location>
        <begin position="180"/>
        <end position="200"/>
    </location>
</feature>
<dbReference type="UniPathway" id="UPA00084">
    <property type="reaction ID" value="UER00504"/>
</dbReference>
<dbReference type="SUPFAM" id="SSF101307">
    <property type="entry name" value="YutG-like"/>
    <property type="match status" value="1"/>
</dbReference>
<keyword evidence="1" id="KW-0479">Metal-binding</keyword>
<reference evidence="8" key="2">
    <citation type="submission" date="2017-03" db="EMBL/GenBank/DDBJ databases">
        <title>Draft genome sequence of Moraxella equi CCUG 4950T type strain.</title>
        <authorList>
            <person name="Salva-Serra F."/>
            <person name="Engstrom-Jakobsson H."/>
            <person name="Thorell K."/>
            <person name="Jaen-Luchoro D."/>
            <person name="Gonzales-Siles L."/>
            <person name="Karlsson R."/>
            <person name="Yazdan S."/>
            <person name="Boulund F."/>
            <person name="Johnning A."/>
            <person name="Engstrand L."/>
            <person name="Kristiansson E."/>
            <person name="Moore E."/>
        </authorList>
    </citation>
    <scope>NUCLEOTIDE SEQUENCE [LARGE SCALE GENOMIC DNA]</scope>
    <source>
        <strain evidence="8">CCUG 4441</strain>
    </source>
</reference>